<dbReference type="EMBL" id="JACEEZ010026042">
    <property type="protein sequence ID" value="KAG0695249.1"/>
    <property type="molecule type" value="Genomic_DNA"/>
</dbReference>
<evidence type="ECO:0000313" key="2">
    <source>
        <dbReference type="EMBL" id="KAG0695249.1"/>
    </source>
</evidence>
<sequence>MEDAGCQQLVPHIRKRRPALCIAVSKSTCTVLMRGSSTWDRDAIHGWDRLKGVECVIGKSEGRVLSGGSRASNEGRAPLLADDPLSRHSSSCGRQTTDHVQLDRSPVRDIWPPSSNICVSPLRCLQPTLHINPQNKSYEEYSRGILGSRQGDTECGISVRVTLTGGHILPPPYPPGIPSEPPV</sequence>
<organism evidence="2 3">
    <name type="scientific">Chionoecetes opilio</name>
    <name type="common">Atlantic snow crab</name>
    <name type="synonym">Cancer opilio</name>
    <dbReference type="NCBI Taxonomy" id="41210"/>
    <lineage>
        <taxon>Eukaryota</taxon>
        <taxon>Metazoa</taxon>
        <taxon>Ecdysozoa</taxon>
        <taxon>Arthropoda</taxon>
        <taxon>Crustacea</taxon>
        <taxon>Multicrustacea</taxon>
        <taxon>Malacostraca</taxon>
        <taxon>Eumalacostraca</taxon>
        <taxon>Eucarida</taxon>
        <taxon>Decapoda</taxon>
        <taxon>Pleocyemata</taxon>
        <taxon>Brachyura</taxon>
        <taxon>Eubrachyura</taxon>
        <taxon>Majoidea</taxon>
        <taxon>Majidae</taxon>
        <taxon>Chionoecetes</taxon>
    </lineage>
</organism>
<evidence type="ECO:0000313" key="3">
    <source>
        <dbReference type="Proteomes" id="UP000770661"/>
    </source>
</evidence>
<proteinExistence type="predicted"/>
<keyword evidence="3" id="KW-1185">Reference proteome</keyword>
<dbReference type="AlphaFoldDB" id="A0A8J8WEB8"/>
<comment type="caution">
    <text evidence="2">The sequence shown here is derived from an EMBL/GenBank/DDBJ whole genome shotgun (WGS) entry which is preliminary data.</text>
</comment>
<protein>
    <submittedName>
        <fullName evidence="2">Uncharacterized protein</fullName>
    </submittedName>
</protein>
<evidence type="ECO:0000256" key="1">
    <source>
        <dbReference type="SAM" id="MobiDB-lite"/>
    </source>
</evidence>
<name>A0A8J8WEB8_CHIOP</name>
<feature type="region of interest" description="Disordered" evidence="1">
    <location>
        <begin position="64"/>
        <end position="97"/>
    </location>
</feature>
<dbReference type="Proteomes" id="UP000770661">
    <property type="component" value="Unassembled WGS sequence"/>
</dbReference>
<reference evidence="2" key="1">
    <citation type="submission" date="2020-07" db="EMBL/GenBank/DDBJ databases">
        <title>The High-quality genome of the commercially important snow crab, Chionoecetes opilio.</title>
        <authorList>
            <person name="Jeong J.-H."/>
            <person name="Ryu S."/>
        </authorList>
    </citation>
    <scope>NUCLEOTIDE SEQUENCE</scope>
    <source>
        <strain evidence="2">MADBK_172401_WGS</strain>
        <tissue evidence="2">Digestive gland</tissue>
    </source>
</reference>
<accession>A0A8J8WEB8</accession>
<gene>
    <name evidence="2" type="ORF">GWK47_026981</name>
</gene>